<evidence type="ECO:0000256" key="1">
    <source>
        <dbReference type="ARBA" id="ARBA00022603"/>
    </source>
</evidence>
<evidence type="ECO:0008006" key="9">
    <source>
        <dbReference type="Google" id="ProtNLM"/>
    </source>
</evidence>
<keyword evidence="3" id="KW-0949">S-adenosyl-L-methionine</keyword>
<proteinExistence type="predicted"/>
<dbReference type="SUPFAM" id="SSF46785">
    <property type="entry name" value="Winged helix' DNA-binding domain"/>
    <property type="match status" value="1"/>
</dbReference>
<dbReference type="Gene3D" id="3.40.50.150">
    <property type="entry name" value="Vaccinia Virus protein VP39"/>
    <property type="match status" value="1"/>
</dbReference>
<evidence type="ECO:0000259" key="5">
    <source>
        <dbReference type="Pfam" id="PF00891"/>
    </source>
</evidence>
<keyword evidence="2" id="KW-0808">Transferase</keyword>
<dbReference type="InterPro" id="IPR012967">
    <property type="entry name" value="COMT_dimerisation"/>
</dbReference>
<organism evidence="7 8">
    <name type="scientific">Eragrostis curvula</name>
    <name type="common">weeping love grass</name>
    <dbReference type="NCBI Taxonomy" id="38414"/>
    <lineage>
        <taxon>Eukaryota</taxon>
        <taxon>Viridiplantae</taxon>
        <taxon>Streptophyta</taxon>
        <taxon>Embryophyta</taxon>
        <taxon>Tracheophyta</taxon>
        <taxon>Spermatophyta</taxon>
        <taxon>Magnoliopsida</taxon>
        <taxon>Liliopsida</taxon>
        <taxon>Poales</taxon>
        <taxon>Poaceae</taxon>
        <taxon>PACMAD clade</taxon>
        <taxon>Chloridoideae</taxon>
        <taxon>Eragrostideae</taxon>
        <taxon>Eragrostidinae</taxon>
        <taxon>Eragrostis</taxon>
    </lineage>
</organism>
<dbReference type="GO" id="GO:0008171">
    <property type="term" value="F:O-methyltransferase activity"/>
    <property type="evidence" value="ECO:0007669"/>
    <property type="project" value="InterPro"/>
</dbReference>
<evidence type="ECO:0000313" key="7">
    <source>
        <dbReference type="EMBL" id="TVU51393.1"/>
    </source>
</evidence>
<dbReference type="Pfam" id="PF08100">
    <property type="entry name" value="Dimerisation"/>
    <property type="match status" value="1"/>
</dbReference>
<accession>A0A5J9WTG6</accession>
<protein>
    <recommendedName>
        <fullName evidence="9">O-methyltransferase domain-containing protein</fullName>
    </recommendedName>
</protein>
<dbReference type="OrthoDB" id="654667at2759"/>
<gene>
    <name evidence="7" type="ORF">EJB05_02822</name>
</gene>
<dbReference type="GO" id="GO:0046983">
    <property type="term" value="F:protein dimerization activity"/>
    <property type="evidence" value="ECO:0007669"/>
    <property type="project" value="InterPro"/>
</dbReference>
<comment type="caution">
    <text evidence="7">The sequence shown here is derived from an EMBL/GenBank/DDBJ whole genome shotgun (WGS) entry which is preliminary data.</text>
</comment>
<feature type="non-terminal residue" evidence="7">
    <location>
        <position position="1"/>
    </location>
</feature>
<dbReference type="InterPro" id="IPR016461">
    <property type="entry name" value="COMT-like"/>
</dbReference>
<sequence>MLPHCDTAASKDDEACMFALKLLGGFSVPMTLKAVIELGLIDQLLAADGRAMTMKELAARLPCPGKTADMVDRMLRFLASHGVVNCTTELGPDGTACRSYAAAPVCKWLAGKGAEESVVPFGRMTLHKAFVESWYHMKDSVMDGGTPPFEKAYGLPMFEYLGADESLGMLFNDAMSSLSVIVIKKVVDIYRGFEDISVLVDVGGGNGTTLGIIKGQHKNLRCINYDLPHVIAQATHIEGVDHVGGSMFDNIPHGNAVLLKHVLHNWGDEECIKILKNCYTSLPVNGKVILLETILPASPVATVATQYAFQSDVAMLISCAGGKERTEQEMTRLAMEAGFSGEYKATYIFSNVWVLEFTK</sequence>
<feature type="domain" description="O-methyltransferase dimerisation" evidence="6">
    <location>
        <begin position="21"/>
        <end position="110"/>
    </location>
</feature>
<keyword evidence="1" id="KW-0489">Methyltransferase</keyword>
<dbReference type="InterPro" id="IPR036388">
    <property type="entry name" value="WH-like_DNA-bd_sf"/>
</dbReference>
<evidence type="ECO:0000256" key="3">
    <source>
        <dbReference type="ARBA" id="ARBA00022691"/>
    </source>
</evidence>
<dbReference type="Proteomes" id="UP000324897">
    <property type="component" value="Chromosome 6"/>
</dbReference>
<keyword evidence="8" id="KW-1185">Reference proteome</keyword>
<dbReference type="PROSITE" id="PS51683">
    <property type="entry name" value="SAM_OMT_II"/>
    <property type="match status" value="1"/>
</dbReference>
<reference evidence="7 8" key="1">
    <citation type="journal article" date="2019" name="Sci. Rep.">
        <title>A high-quality genome of Eragrostis curvula grass provides insights into Poaceae evolution and supports new strategies to enhance forage quality.</title>
        <authorList>
            <person name="Carballo J."/>
            <person name="Santos B.A.C.M."/>
            <person name="Zappacosta D."/>
            <person name="Garbus I."/>
            <person name="Selva J.P."/>
            <person name="Gallo C.A."/>
            <person name="Diaz A."/>
            <person name="Albertini E."/>
            <person name="Caccamo M."/>
            <person name="Echenique V."/>
        </authorList>
    </citation>
    <scope>NUCLEOTIDE SEQUENCE [LARGE SCALE GENOMIC DNA]</scope>
    <source>
        <strain evidence="8">cv. Victoria</strain>
        <tissue evidence="7">Leaf</tissue>
    </source>
</reference>
<evidence type="ECO:0000256" key="2">
    <source>
        <dbReference type="ARBA" id="ARBA00022679"/>
    </source>
</evidence>
<dbReference type="InterPro" id="IPR036390">
    <property type="entry name" value="WH_DNA-bd_sf"/>
</dbReference>
<dbReference type="SUPFAM" id="SSF53335">
    <property type="entry name" value="S-adenosyl-L-methionine-dependent methyltransferases"/>
    <property type="match status" value="1"/>
</dbReference>
<dbReference type="Gramene" id="TVU51393">
    <property type="protein sequence ID" value="TVU51393"/>
    <property type="gene ID" value="EJB05_02822"/>
</dbReference>
<dbReference type="Gene3D" id="1.10.10.10">
    <property type="entry name" value="Winged helix-like DNA-binding domain superfamily/Winged helix DNA-binding domain"/>
    <property type="match status" value="1"/>
</dbReference>
<evidence type="ECO:0000256" key="4">
    <source>
        <dbReference type="PIRSR" id="PIRSR005739-1"/>
    </source>
</evidence>
<name>A0A5J9WTG6_9POAL</name>
<dbReference type="GO" id="GO:0032259">
    <property type="term" value="P:methylation"/>
    <property type="evidence" value="ECO:0007669"/>
    <property type="project" value="UniProtKB-KW"/>
</dbReference>
<feature type="domain" description="O-methyltransferase C-terminal" evidence="5">
    <location>
        <begin position="134"/>
        <end position="340"/>
    </location>
</feature>
<feature type="active site" description="Proton acceptor" evidence="4">
    <location>
        <position position="264"/>
    </location>
</feature>
<dbReference type="FunFam" id="1.10.10.10:FF:000357">
    <property type="entry name" value="Caffeic acid 3-O-methyltransferase"/>
    <property type="match status" value="1"/>
</dbReference>
<dbReference type="EMBL" id="RWGY01000002">
    <property type="protein sequence ID" value="TVU51393.1"/>
    <property type="molecule type" value="Genomic_DNA"/>
</dbReference>
<dbReference type="InterPro" id="IPR001077">
    <property type="entry name" value="COMT_C"/>
</dbReference>
<dbReference type="Pfam" id="PF00891">
    <property type="entry name" value="Methyltransf_2"/>
    <property type="match status" value="1"/>
</dbReference>
<dbReference type="PIRSF" id="PIRSF005739">
    <property type="entry name" value="O-mtase"/>
    <property type="match status" value="1"/>
</dbReference>
<dbReference type="AlphaFoldDB" id="A0A5J9WTG6"/>
<evidence type="ECO:0000259" key="6">
    <source>
        <dbReference type="Pfam" id="PF08100"/>
    </source>
</evidence>
<evidence type="ECO:0000313" key="8">
    <source>
        <dbReference type="Proteomes" id="UP000324897"/>
    </source>
</evidence>
<dbReference type="InterPro" id="IPR029063">
    <property type="entry name" value="SAM-dependent_MTases_sf"/>
</dbReference>
<dbReference type="PANTHER" id="PTHR11746">
    <property type="entry name" value="O-METHYLTRANSFERASE"/>
    <property type="match status" value="1"/>
</dbReference>